<proteinExistence type="inferred from homology"/>
<evidence type="ECO:0000313" key="5">
    <source>
        <dbReference type="Proteomes" id="UP000286715"/>
    </source>
</evidence>
<evidence type="ECO:0000313" key="4">
    <source>
        <dbReference type="EMBL" id="GCD76890.1"/>
    </source>
</evidence>
<feature type="transmembrane region" description="Helical" evidence="2">
    <location>
        <begin position="17"/>
        <end position="37"/>
    </location>
</feature>
<dbReference type="RefSeq" id="WP_124396956.1">
    <property type="nucleotide sequence ID" value="NZ_BHZE01000002.1"/>
</dbReference>
<comment type="similarity">
    <text evidence="1">Belongs to the polysaccharide synthase family.</text>
</comment>
<dbReference type="CDD" id="cd05237">
    <property type="entry name" value="UDP_invert_4-6DH_SDR_e"/>
    <property type="match status" value="1"/>
</dbReference>
<dbReference type="OrthoDB" id="9803111at2"/>
<dbReference type="Pfam" id="PF13727">
    <property type="entry name" value="CoA_binding_3"/>
    <property type="match status" value="1"/>
</dbReference>
<comment type="caution">
    <text evidence="4">The sequence shown here is derived from an EMBL/GenBank/DDBJ whole genome shotgun (WGS) entry which is preliminary data.</text>
</comment>
<name>A0A401XIP8_9FLAO</name>
<dbReference type="Gene3D" id="3.40.50.720">
    <property type="entry name" value="NAD(P)-binding Rossmann-like Domain"/>
    <property type="match status" value="2"/>
</dbReference>
<evidence type="ECO:0000259" key="3">
    <source>
        <dbReference type="Pfam" id="PF02719"/>
    </source>
</evidence>
<feature type="domain" description="Polysaccharide biosynthesis protein CapD-like" evidence="3">
    <location>
        <begin position="299"/>
        <end position="586"/>
    </location>
</feature>
<keyword evidence="5" id="KW-1185">Reference proteome</keyword>
<dbReference type="SUPFAM" id="SSF51735">
    <property type="entry name" value="NAD(P)-binding Rossmann-fold domains"/>
    <property type="match status" value="2"/>
</dbReference>
<sequence>MIESLLTKFSDRFISKWLILVFDVFIVLFTYPVAVFIKNNFDILLMQHTSFGIEVALIIGLTYLLSFLFNDSYKGVIRQTGLRDAFLIFKASTFGFAALLLITYLLDSFKFIQVDISRNTLVLHYLLTLLSLLAVRFMIKSAYLNFKKSTNGLRRIRVLIFGSGAMGELTRQTLLKEVTKNYEVIAFLDDNPSKNGKLQDGIPVYKPELALKKEFIQSKRIHQLIIAVQNLSLERRKQLIEVGMELGLKVKVVPPAKSWIQGALTSKQIKNVRIEDLLEREPITLDSTNVNKELNGKVILITGAAGSIGSEILRQVIHYKPKKLIALDQAESALYDLSYEIKTTVEKLGVQIEYIVADITNEQRMNLLFSKYKPQIVFHAAAYKHVPLMEDHPYEAVRVNVFGTKLLADLSVEYAAHKFVMVSTDKAVNPTNVMGATKRIAEMYVQSLSQCSSCATLFVTTRFGNVLGSNGSVIPLFKKQIEAGGPITITHPEITRYFMTIPEACNLVLEAGAMGNGGEIFVFDMGESVKIVDLAKKMIKLSGLTLGKDIEIVFTGLRPGEKLYEELLADKENNLPTHHPKIMKAKNANVDFEMLTYQLKNLEEKLQSGDDFSLVGAIKQIVQEYKSNNSVYSKLDK</sequence>
<feature type="transmembrane region" description="Helical" evidence="2">
    <location>
        <begin position="43"/>
        <end position="65"/>
    </location>
</feature>
<accession>A0A401XIP8</accession>
<evidence type="ECO:0000256" key="1">
    <source>
        <dbReference type="ARBA" id="ARBA00007430"/>
    </source>
</evidence>
<feature type="transmembrane region" description="Helical" evidence="2">
    <location>
        <begin position="121"/>
        <end position="139"/>
    </location>
</feature>
<dbReference type="InterPro" id="IPR003869">
    <property type="entry name" value="Polysac_CapD-like"/>
</dbReference>
<reference evidence="4 5" key="1">
    <citation type="submission" date="2018-11" db="EMBL/GenBank/DDBJ databases">
        <title>Schleiferia aggregans sp. nov., a moderately thermophilic heterotrophic bacterium isolated from microbial mats at a terrestrial hot spring.</title>
        <authorList>
            <person name="Iino T."/>
            <person name="Ohkuma M."/>
            <person name="Haruta S."/>
        </authorList>
    </citation>
    <scope>NUCLEOTIDE SEQUENCE [LARGE SCALE GENOMIC DNA]</scope>
    <source>
        <strain evidence="4 5">LA</strain>
    </source>
</reference>
<dbReference type="InterPro" id="IPR036291">
    <property type="entry name" value="NAD(P)-bd_dom_sf"/>
</dbReference>
<organism evidence="4 5">
    <name type="scientific">Thermaurantimonas aggregans</name>
    <dbReference type="NCBI Taxonomy" id="2173829"/>
    <lineage>
        <taxon>Bacteria</taxon>
        <taxon>Pseudomonadati</taxon>
        <taxon>Bacteroidota</taxon>
        <taxon>Flavobacteriia</taxon>
        <taxon>Flavobacteriales</taxon>
        <taxon>Schleiferiaceae</taxon>
        <taxon>Thermaurantimonas</taxon>
    </lineage>
</organism>
<protein>
    <submittedName>
        <fullName evidence="4">Capsular polysaccharide biosynthesis protein</fullName>
    </submittedName>
</protein>
<dbReference type="EMBL" id="BHZE01000002">
    <property type="protein sequence ID" value="GCD76890.1"/>
    <property type="molecule type" value="Genomic_DNA"/>
</dbReference>
<dbReference type="PANTHER" id="PTHR43318">
    <property type="entry name" value="UDP-N-ACETYLGLUCOSAMINE 4,6-DEHYDRATASE"/>
    <property type="match status" value="1"/>
</dbReference>
<dbReference type="Pfam" id="PF02719">
    <property type="entry name" value="Polysacc_synt_2"/>
    <property type="match status" value="1"/>
</dbReference>
<feature type="transmembrane region" description="Helical" evidence="2">
    <location>
        <begin position="86"/>
        <end position="106"/>
    </location>
</feature>
<dbReference type="AlphaFoldDB" id="A0A401XIP8"/>
<dbReference type="Proteomes" id="UP000286715">
    <property type="component" value="Unassembled WGS sequence"/>
</dbReference>
<dbReference type="InterPro" id="IPR051203">
    <property type="entry name" value="Polysaccharide_Synthase-Rel"/>
</dbReference>
<gene>
    <name evidence="4" type="ORF">JCM31826_03720</name>
</gene>
<keyword evidence="2" id="KW-1133">Transmembrane helix</keyword>
<evidence type="ECO:0000256" key="2">
    <source>
        <dbReference type="SAM" id="Phobius"/>
    </source>
</evidence>
<keyword evidence="2" id="KW-0472">Membrane</keyword>
<dbReference type="PANTHER" id="PTHR43318:SF1">
    <property type="entry name" value="POLYSACCHARIDE BIOSYNTHESIS PROTEIN EPSC-RELATED"/>
    <property type="match status" value="1"/>
</dbReference>
<keyword evidence="2" id="KW-0812">Transmembrane</keyword>